<reference evidence="2" key="1">
    <citation type="submission" date="2013-08" db="EMBL/GenBank/DDBJ databases">
        <title>Gene expansion shapes genome architecture in the human pathogen Lichtheimia corymbifera: an evolutionary genomics analysis in the ancient terrestrial Mucorales (Mucoromycotina).</title>
        <authorList>
            <person name="Schwartze V.U."/>
            <person name="Winter S."/>
            <person name="Shelest E."/>
            <person name="Marcet-Houben M."/>
            <person name="Horn F."/>
            <person name="Wehner S."/>
            <person name="Hoffmann K."/>
            <person name="Riege K."/>
            <person name="Sammeth M."/>
            <person name="Nowrousian M."/>
            <person name="Valiante V."/>
            <person name="Linde J."/>
            <person name="Jacobsen I.D."/>
            <person name="Marz M."/>
            <person name="Brakhage A.A."/>
            <person name="Gabaldon T."/>
            <person name="Bocker S."/>
            <person name="Voigt K."/>
        </authorList>
    </citation>
    <scope>NUCLEOTIDE SEQUENCE [LARGE SCALE GENOMIC DNA]</scope>
    <source>
        <strain evidence="2">FSU 9682</strain>
    </source>
</reference>
<feature type="compositionally biased region" description="Basic and acidic residues" evidence="1">
    <location>
        <begin position="13"/>
        <end position="23"/>
    </location>
</feature>
<sequence length="237" mass="27448">MGAQASKQAVRRLPKEVRRDPAAIHEYPTETPSSLRESAAADLLEEFPEQETRDPQLDKNLRALGPVKVEQTMTKMRTSDPMLHIMRERQRIEDEEERRPGTSIDVIFSALERRKRFAPGDLDKQDTWNELEKSYQLDQPTLKTLYKYYNTMAVLPAHPEDQKKRRHGIWVNDKQEWKAALDEANTRIEEYQKQQQQRESTMDTSSSSSSPSPPSSSSSSKSPKSAREKKLEELFED</sequence>
<evidence type="ECO:0000313" key="2">
    <source>
        <dbReference type="EMBL" id="CDH56471.1"/>
    </source>
</evidence>
<dbReference type="OrthoDB" id="4085451at2759"/>
<evidence type="ECO:0000313" key="3">
    <source>
        <dbReference type="Proteomes" id="UP000027586"/>
    </source>
</evidence>
<evidence type="ECO:0000256" key="1">
    <source>
        <dbReference type="SAM" id="MobiDB-lite"/>
    </source>
</evidence>
<gene>
    <name evidence="2" type="ORF">LCOR_07515.1</name>
</gene>
<dbReference type="VEuPathDB" id="FungiDB:LCOR_07515.1"/>
<dbReference type="AlphaFoldDB" id="A0A068S5C4"/>
<dbReference type="Proteomes" id="UP000027586">
    <property type="component" value="Unassembled WGS sequence"/>
</dbReference>
<name>A0A068S5C4_9FUNG</name>
<dbReference type="EMBL" id="CBTN010000037">
    <property type="protein sequence ID" value="CDH56471.1"/>
    <property type="molecule type" value="Genomic_DNA"/>
</dbReference>
<feature type="region of interest" description="Disordered" evidence="1">
    <location>
        <begin position="181"/>
        <end position="237"/>
    </location>
</feature>
<feature type="compositionally biased region" description="Basic and acidic residues" evidence="1">
    <location>
        <begin position="225"/>
        <end position="237"/>
    </location>
</feature>
<feature type="compositionally biased region" description="Basic and acidic residues" evidence="1">
    <location>
        <begin position="181"/>
        <end position="192"/>
    </location>
</feature>
<protein>
    <submittedName>
        <fullName evidence="2">Uncharacterized protein</fullName>
    </submittedName>
</protein>
<organism evidence="2 3">
    <name type="scientific">Lichtheimia corymbifera JMRC:FSU:9682</name>
    <dbReference type="NCBI Taxonomy" id="1263082"/>
    <lineage>
        <taxon>Eukaryota</taxon>
        <taxon>Fungi</taxon>
        <taxon>Fungi incertae sedis</taxon>
        <taxon>Mucoromycota</taxon>
        <taxon>Mucoromycotina</taxon>
        <taxon>Mucoromycetes</taxon>
        <taxon>Mucorales</taxon>
        <taxon>Lichtheimiaceae</taxon>
        <taxon>Lichtheimia</taxon>
    </lineage>
</organism>
<feature type="region of interest" description="Disordered" evidence="1">
    <location>
        <begin position="1"/>
        <end position="37"/>
    </location>
</feature>
<accession>A0A068S5C4</accession>
<proteinExistence type="predicted"/>
<feature type="compositionally biased region" description="Polar residues" evidence="1">
    <location>
        <begin position="193"/>
        <end position="204"/>
    </location>
</feature>
<comment type="caution">
    <text evidence="2">The sequence shown here is derived from an EMBL/GenBank/DDBJ whole genome shotgun (WGS) entry which is preliminary data.</text>
</comment>
<feature type="compositionally biased region" description="Low complexity" evidence="1">
    <location>
        <begin position="205"/>
        <end position="223"/>
    </location>
</feature>
<keyword evidence="3" id="KW-1185">Reference proteome</keyword>